<organism evidence="2 5">
    <name type="scientific">Rotaria magnacalcarata</name>
    <dbReference type="NCBI Taxonomy" id="392030"/>
    <lineage>
        <taxon>Eukaryota</taxon>
        <taxon>Metazoa</taxon>
        <taxon>Spiralia</taxon>
        <taxon>Gnathifera</taxon>
        <taxon>Rotifera</taxon>
        <taxon>Eurotatoria</taxon>
        <taxon>Bdelloidea</taxon>
        <taxon>Philodinida</taxon>
        <taxon>Philodinidae</taxon>
        <taxon>Rotaria</taxon>
    </lineage>
</organism>
<proteinExistence type="predicted"/>
<accession>A0A814SI03</accession>
<gene>
    <name evidence="4" type="ORF">BYL167_LOCUS26786</name>
    <name evidence="2" type="ORF">CJN711_LOCUS9408</name>
    <name evidence="3" type="ORF">GIL414_LOCUS21898</name>
</gene>
<dbReference type="Proteomes" id="UP000663855">
    <property type="component" value="Unassembled WGS sequence"/>
</dbReference>
<dbReference type="EMBL" id="CAJNOV010003635">
    <property type="protein sequence ID" value="CAF1148541.1"/>
    <property type="molecule type" value="Genomic_DNA"/>
</dbReference>
<feature type="compositionally biased region" description="Polar residues" evidence="1">
    <location>
        <begin position="1"/>
        <end position="11"/>
    </location>
</feature>
<dbReference type="Proteomes" id="UP000681967">
    <property type="component" value="Unassembled WGS sequence"/>
</dbReference>
<dbReference type="Proteomes" id="UP000681720">
    <property type="component" value="Unassembled WGS sequence"/>
</dbReference>
<evidence type="ECO:0000256" key="1">
    <source>
        <dbReference type="SAM" id="MobiDB-lite"/>
    </source>
</evidence>
<reference evidence="2" key="1">
    <citation type="submission" date="2021-02" db="EMBL/GenBank/DDBJ databases">
        <authorList>
            <person name="Nowell W R."/>
        </authorList>
    </citation>
    <scope>NUCLEOTIDE SEQUENCE</scope>
</reference>
<comment type="caution">
    <text evidence="2">The sequence shown here is derived from an EMBL/GenBank/DDBJ whole genome shotgun (WGS) entry which is preliminary data.</text>
</comment>
<evidence type="ECO:0000313" key="3">
    <source>
        <dbReference type="EMBL" id="CAF4208770.1"/>
    </source>
</evidence>
<evidence type="ECO:0000313" key="2">
    <source>
        <dbReference type="EMBL" id="CAF1148541.1"/>
    </source>
</evidence>
<feature type="non-terminal residue" evidence="2">
    <location>
        <position position="21"/>
    </location>
</feature>
<feature type="region of interest" description="Disordered" evidence="1">
    <location>
        <begin position="1"/>
        <end position="21"/>
    </location>
</feature>
<name>A0A814SI03_9BILA</name>
<evidence type="ECO:0000313" key="4">
    <source>
        <dbReference type="EMBL" id="CAF4283163.1"/>
    </source>
</evidence>
<dbReference type="EMBL" id="CAJOBJ010020065">
    <property type="protein sequence ID" value="CAF4208770.1"/>
    <property type="molecule type" value="Genomic_DNA"/>
</dbReference>
<protein>
    <submittedName>
        <fullName evidence="2">Uncharacterized protein</fullName>
    </submittedName>
</protein>
<sequence>MDSSWRSSTPLPSFECHENPS</sequence>
<evidence type="ECO:0000313" key="5">
    <source>
        <dbReference type="Proteomes" id="UP000663855"/>
    </source>
</evidence>
<dbReference type="EMBL" id="CAJOBH010032198">
    <property type="protein sequence ID" value="CAF4283163.1"/>
    <property type="molecule type" value="Genomic_DNA"/>
</dbReference>
<dbReference type="AlphaFoldDB" id="A0A814SI03"/>